<evidence type="ECO:0008006" key="3">
    <source>
        <dbReference type="Google" id="ProtNLM"/>
    </source>
</evidence>
<protein>
    <recommendedName>
        <fullName evidence="3">SAM domain-containing protein</fullName>
    </recommendedName>
</protein>
<reference evidence="1 2" key="1">
    <citation type="submission" date="2020-06" db="EMBL/GenBank/DDBJ databases">
        <authorList>
            <person name="Li R."/>
            <person name="Bekaert M."/>
        </authorList>
    </citation>
    <scope>NUCLEOTIDE SEQUENCE [LARGE SCALE GENOMIC DNA]</scope>
    <source>
        <strain evidence="2">wild</strain>
    </source>
</reference>
<keyword evidence="2" id="KW-1185">Reference proteome</keyword>
<proteinExistence type="predicted"/>
<evidence type="ECO:0000313" key="1">
    <source>
        <dbReference type="EMBL" id="CAC5416931.1"/>
    </source>
</evidence>
<sequence length="152" mass="17769">MAESEMLKVLRKVGLLHVWEMFEKEKITPNIVSMLLKHELEYLGVTIPAHTCMMTLRMECIKYGNKKPVKMDDCDSKISDIGNLLQLLERTIYRRMAHFGLQKRDFSDIDDDNLDNILSGIVVDFPRCGERMLREILKGKGIKVQKWRLRDS</sequence>
<gene>
    <name evidence="1" type="ORF">MCOR_49501</name>
</gene>
<accession>A0A6J8ED05</accession>
<organism evidence="1 2">
    <name type="scientific">Mytilus coruscus</name>
    <name type="common">Sea mussel</name>
    <dbReference type="NCBI Taxonomy" id="42192"/>
    <lineage>
        <taxon>Eukaryota</taxon>
        <taxon>Metazoa</taxon>
        <taxon>Spiralia</taxon>
        <taxon>Lophotrochozoa</taxon>
        <taxon>Mollusca</taxon>
        <taxon>Bivalvia</taxon>
        <taxon>Autobranchia</taxon>
        <taxon>Pteriomorphia</taxon>
        <taxon>Mytilida</taxon>
        <taxon>Mytiloidea</taxon>
        <taxon>Mytilidae</taxon>
        <taxon>Mytilinae</taxon>
        <taxon>Mytilus</taxon>
    </lineage>
</organism>
<evidence type="ECO:0000313" key="2">
    <source>
        <dbReference type="Proteomes" id="UP000507470"/>
    </source>
</evidence>
<name>A0A6J8ED05_MYTCO</name>
<dbReference type="Proteomes" id="UP000507470">
    <property type="component" value="Unassembled WGS sequence"/>
</dbReference>
<dbReference type="EMBL" id="CACVKT020008724">
    <property type="protein sequence ID" value="CAC5416931.1"/>
    <property type="molecule type" value="Genomic_DNA"/>
</dbReference>
<dbReference type="AlphaFoldDB" id="A0A6J8ED05"/>